<dbReference type="STRING" id="1447782.SAMN05444417_2595"/>
<dbReference type="NCBIfam" id="NF041876">
    <property type="entry name" value="EPS_EpsE"/>
    <property type="match status" value="1"/>
</dbReference>
<keyword evidence="5" id="KW-1185">Reference proteome</keyword>
<dbReference type="RefSeq" id="WP_073331230.1">
    <property type="nucleotide sequence ID" value="NZ_FQYO01000004.1"/>
</dbReference>
<gene>
    <name evidence="4" type="ORF">SAMN05444417_2595</name>
</gene>
<dbReference type="Pfam" id="PF00534">
    <property type="entry name" value="Glycos_transf_1"/>
    <property type="match status" value="1"/>
</dbReference>
<feature type="domain" description="Glycosyl transferase family 1" evidence="3">
    <location>
        <begin position="217"/>
        <end position="374"/>
    </location>
</feature>
<dbReference type="Gene3D" id="3.40.50.2000">
    <property type="entry name" value="Glycogen Phosphorylase B"/>
    <property type="match status" value="2"/>
</dbReference>
<dbReference type="OrthoDB" id="9790710at2"/>
<dbReference type="PANTHER" id="PTHR12526">
    <property type="entry name" value="GLYCOSYLTRANSFERASE"/>
    <property type="match status" value="1"/>
</dbReference>
<evidence type="ECO:0000256" key="2">
    <source>
        <dbReference type="ARBA" id="ARBA00022679"/>
    </source>
</evidence>
<name>A0A1M6FZV4_9RHOB</name>
<dbReference type="AlphaFoldDB" id="A0A1M6FZV4"/>
<organism evidence="4 5">
    <name type="scientific">Wenxinia saemankumensis</name>
    <dbReference type="NCBI Taxonomy" id="1447782"/>
    <lineage>
        <taxon>Bacteria</taxon>
        <taxon>Pseudomonadati</taxon>
        <taxon>Pseudomonadota</taxon>
        <taxon>Alphaproteobacteria</taxon>
        <taxon>Rhodobacterales</taxon>
        <taxon>Roseobacteraceae</taxon>
        <taxon>Wenxinia</taxon>
    </lineage>
</organism>
<evidence type="ECO:0000313" key="5">
    <source>
        <dbReference type="Proteomes" id="UP000184292"/>
    </source>
</evidence>
<sequence>MRLGYLVPQFPGQTHIFYWREIAELEARGIAVDLLSTRLPPPGLVAHDWSREAIARTTYLGAADPLSALRAAPRQPWAALLREARREGRAFARDVALALPAAGRLLRHARARGLDHVHVHSCARAALVAALAEAAGGPRWSMTLHGPLSDYGAGQRFKWRRAAFATIITERLRREVEDALAPDLPPVIGIQPMGVDTDRLVRPAPYVPWGPGRPLRLFACGRLNVVKGHQDLMQAVRLLVEAGRDVTLRIAGQDDAGGSGYRAELEARIDALGLRDRVRLLGAVDEGAVRDGLVRADIFALASWHEPLGVAYMEAMSCAVPTIGTRAGGVTELIEDGISGLLVPPRDPPALAAAIARIADDPDLALRLSAGGRARVETAFHAGRGADTLIRLIRQGAG</sequence>
<evidence type="ECO:0000313" key="4">
    <source>
        <dbReference type="EMBL" id="SHJ03196.1"/>
    </source>
</evidence>
<protein>
    <submittedName>
        <fullName evidence="4">Glycosyltransferase involved in cell wall bisynthesis</fullName>
    </submittedName>
</protein>
<dbReference type="Proteomes" id="UP000184292">
    <property type="component" value="Unassembled WGS sequence"/>
</dbReference>
<evidence type="ECO:0000256" key="1">
    <source>
        <dbReference type="ARBA" id="ARBA00022676"/>
    </source>
</evidence>
<dbReference type="CDD" id="cd03801">
    <property type="entry name" value="GT4_PimA-like"/>
    <property type="match status" value="1"/>
</dbReference>
<dbReference type="GO" id="GO:0016757">
    <property type="term" value="F:glycosyltransferase activity"/>
    <property type="evidence" value="ECO:0007669"/>
    <property type="project" value="UniProtKB-KW"/>
</dbReference>
<keyword evidence="2 4" id="KW-0808">Transferase</keyword>
<dbReference type="EMBL" id="FQYO01000004">
    <property type="protein sequence ID" value="SHJ03196.1"/>
    <property type="molecule type" value="Genomic_DNA"/>
</dbReference>
<dbReference type="InterPro" id="IPR001296">
    <property type="entry name" value="Glyco_trans_1"/>
</dbReference>
<dbReference type="PANTHER" id="PTHR12526:SF510">
    <property type="entry name" value="D-INOSITOL 3-PHOSPHATE GLYCOSYLTRANSFERASE"/>
    <property type="match status" value="1"/>
</dbReference>
<evidence type="ECO:0000259" key="3">
    <source>
        <dbReference type="Pfam" id="PF00534"/>
    </source>
</evidence>
<reference evidence="4 5" key="1">
    <citation type="submission" date="2016-11" db="EMBL/GenBank/DDBJ databases">
        <authorList>
            <person name="Jaros S."/>
            <person name="Januszkiewicz K."/>
            <person name="Wedrychowicz H."/>
        </authorList>
    </citation>
    <scope>NUCLEOTIDE SEQUENCE [LARGE SCALE GENOMIC DNA]</scope>
    <source>
        <strain evidence="4 5">DSM 100565</strain>
    </source>
</reference>
<accession>A0A1M6FZV4</accession>
<proteinExistence type="predicted"/>
<keyword evidence="1" id="KW-0328">Glycosyltransferase</keyword>
<dbReference type="SUPFAM" id="SSF53756">
    <property type="entry name" value="UDP-Glycosyltransferase/glycogen phosphorylase"/>
    <property type="match status" value="1"/>
</dbReference>